<accession>A0ABU0NVH9</accession>
<protein>
    <recommendedName>
        <fullName evidence="5">Integral membrane protein</fullName>
    </recommendedName>
</protein>
<proteinExistence type="predicted"/>
<keyword evidence="2" id="KW-0812">Transmembrane</keyword>
<feature type="transmembrane region" description="Helical" evidence="2">
    <location>
        <begin position="103"/>
        <end position="128"/>
    </location>
</feature>
<sequence>MSRFRARDGWGVAGGVLLLAAVLAVLLSAMGLWRWFVRVTAPALVALPGGGWTAGALLGLLSVAGWIGGAWCSAPERNGPRQRNQGQGPDQHRDRGSTGPARVGLAIGGAVCWAVAFGAPMYVLGALPGRNCRSGSPMCAYIPGTGSAFLSYAATAALLGGLRYRRRVTVSAARREEERARMKRLRKKGKGRSRSRAARSS</sequence>
<evidence type="ECO:0000256" key="2">
    <source>
        <dbReference type="SAM" id="Phobius"/>
    </source>
</evidence>
<feature type="compositionally biased region" description="Basic residues" evidence="1">
    <location>
        <begin position="181"/>
        <end position="201"/>
    </location>
</feature>
<feature type="transmembrane region" description="Helical" evidence="2">
    <location>
        <begin position="140"/>
        <end position="162"/>
    </location>
</feature>
<comment type="caution">
    <text evidence="3">The sequence shown here is derived from an EMBL/GenBank/DDBJ whole genome shotgun (WGS) entry which is preliminary data.</text>
</comment>
<keyword evidence="2" id="KW-0472">Membrane</keyword>
<name>A0ABU0NVH9_STRRH</name>
<evidence type="ECO:0000313" key="4">
    <source>
        <dbReference type="Proteomes" id="UP001230654"/>
    </source>
</evidence>
<gene>
    <name evidence="3" type="ORF">QF030_004906</name>
</gene>
<reference evidence="3 4" key="1">
    <citation type="submission" date="2023-07" db="EMBL/GenBank/DDBJ databases">
        <title>Comparative genomics of wheat-associated soil bacteria to identify genetic determinants of phenazine resistance.</title>
        <authorList>
            <person name="Mouncey N."/>
        </authorList>
    </citation>
    <scope>NUCLEOTIDE SEQUENCE [LARGE SCALE GENOMIC DNA]</scope>
    <source>
        <strain evidence="3 4">B2I6</strain>
    </source>
</reference>
<feature type="transmembrane region" description="Helical" evidence="2">
    <location>
        <begin position="56"/>
        <end position="74"/>
    </location>
</feature>
<keyword evidence="2" id="KW-1133">Transmembrane helix</keyword>
<dbReference type="EMBL" id="JAUSWV010000002">
    <property type="protein sequence ID" value="MDQ0582728.1"/>
    <property type="molecule type" value="Genomic_DNA"/>
</dbReference>
<feature type="transmembrane region" description="Helical" evidence="2">
    <location>
        <begin position="12"/>
        <end position="36"/>
    </location>
</feature>
<feature type="region of interest" description="Disordered" evidence="1">
    <location>
        <begin position="75"/>
        <end position="99"/>
    </location>
</feature>
<organism evidence="3 4">
    <name type="scientific">Streptomyces rishiriensis</name>
    <dbReference type="NCBI Taxonomy" id="68264"/>
    <lineage>
        <taxon>Bacteria</taxon>
        <taxon>Bacillati</taxon>
        <taxon>Actinomycetota</taxon>
        <taxon>Actinomycetes</taxon>
        <taxon>Kitasatosporales</taxon>
        <taxon>Streptomycetaceae</taxon>
        <taxon>Streptomyces</taxon>
    </lineage>
</organism>
<dbReference type="RefSeq" id="WP_307164796.1">
    <property type="nucleotide sequence ID" value="NZ_JAUSWV010000002.1"/>
</dbReference>
<evidence type="ECO:0000313" key="3">
    <source>
        <dbReference type="EMBL" id="MDQ0582728.1"/>
    </source>
</evidence>
<evidence type="ECO:0008006" key="5">
    <source>
        <dbReference type="Google" id="ProtNLM"/>
    </source>
</evidence>
<evidence type="ECO:0000256" key="1">
    <source>
        <dbReference type="SAM" id="MobiDB-lite"/>
    </source>
</evidence>
<keyword evidence="4" id="KW-1185">Reference proteome</keyword>
<feature type="region of interest" description="Disordered" evidence="1">
    <location>
        <begin position="173"/>
        <end position="201"/>
    </location>
</feature>
<dbReference type="Proteomes" id="UP001230654">
    <property type="component" value="Unassembled WGS sequence"/>
</dbReference>